<reference evidence="1" key="1">
    <citation type="submission" date="2022-10" db="EMBL/GenBank/DDBJ databases">
        <authorList>
            <person name="Yu W.X."/>
        </authorList>
    </citation>
    <scope>NUCLEOTIDE SEQUENCE</scope>
    <source>
        <strain evidence="1">D04</strain>
    </source>
</reference>
<feature type="non-terminal residue" evidence="1">
    <location>
        <position position="1"/>
    </location>
</feature>
<accession>A0AAE3SKF9</accession>
<comment type="caution">
    <text evidence="1">The sequence shown here is derived from an EMBL/GenBank/DDBJ whole genome shotgun (WGS) entry which is preliminary data.</text>
</comment>
<keyword evidence="2" id="KW-1185">Reference proteome</keyword>
<evidence type="ECO:0000313" key="1">
    <source>
        <dbReference type="EMBL" id="MCW3805480.1"/>
    </source>
</evidence>
<dbReference type="Proteomes" id="UP001207408">
    <property type="component" value="Unassembled WGS sequence"/>
</dbReference>
<protein>
    <submittedName>
        <fullName evidence="1">Uncharacterized protein</fullName>
    </submittedName>
</protein>
<proteinExistence type="predicted"/>
<name>A0AAE3SKF9_9BACT</name>
<sequence>HTLCLLEKICIFKLFQELRVWVHCCSCRAHTNWNKACGIPDDLEVKLGCLNTAKSLIWF</sequence>
<dbReference type="RefSeq" id="WP_301198851.1">
    <property type="nucleotide sequence ID" value="NZ_JAPDPI010000011.1"/>
</dbReference>
<dbReference type="AlphaFoldDB" id="A0AAE3SKF9"/>
<organism evidence="1 2">
    <name type="scientific">Plebeiibacterium marinum</name>
    <dbReference type="NCBI Taxonomy" id="2992111"/>
    <lineage>
        <taxon>Bacteria</taxon>
        <taxon>Pseudomonadati</taxon>
        <taxon>Bacteroidota</taxon>
        <taxon>Bacteroidia</taxon>
        <taxon>Marinilabiliales</taxon>
        <taxon>Marinilabiliaceae</taxon>
        <taxon>Plebeiibacterium</taxon>
    </lineage>
</organism>
<evidence type="ECO:0000313" key="2">
    <source>
        <dbReference type="Proteomes" id="UP001207408"/>
    </source>
</evidence>
<gene>
    <name evidence="1" type="ORF">OM074_07555</name>
</gene>
<dbReference type="EMBL" id="JAPDPI010000011">
    <property type="protein sequence ID" value="MCW3805480.1"/>
    <property type="molecule type" value="Genomic_DNA"/>
</dbReference>